<evidence type="ECO:0000313" key="2">
    <source>
        <dbReference type="Proteomes" id="UP000887575"/>
    </source>
</evidence>
<proteinExistence type="predicted"/>
<feature type="signal peptide" evidence="1">
    <location>
        <begin position="1"/>
        <end position="16"/>
    </location>
</feature>
<accession>A0AAF3F810</accession>
<organism evidence="2 3">
    <name type="scientific">Mesorhabditis belari</name>
    <dbReference type="NCBI Taxonomy" id="2138241"/>
    <lineage>
        <taxon>Eukaryota</taxon>
        <taxon>Metazoa</taxon>
        <taxon>Ecdysozoa</taxon>
        <taxon>Nematoda</taxon>
        <taxon>Chromadorea</taxon>
        <taxon>Rhabditida</taxon>
        <taxon>Rhabditina</taxon>
        <taxon>Rhabditomorpha</taxon>
        <taxon>Rhabditoidea</taxon>
        <taxon>Rhabditidae</taxon>
        <taxon>Mesorhabditinae</taxon>
        <taxon>Mesorhabditis</taxon>
    </lineage>
</organism>
<keyword evidence="2" id="KW-1185">Reference proteome</keyword>
<evidence type="ECO:0000256" key="1">
    <source>
        <dbReference type="SAM" id="SignalP"/>
    </source>
</evidence>
<dbReference type="AlphaFoldDB" id="A0AAF3F810"/>
<name>A0AAF3F810_9BILA</name>
<dbReference type="WBParaSite" id="MBELARI_LOCUS2960">
    <property type="protein sequence ID" value="MBELARI_LOCUS2960"/>
    <property type="gene ID" value="MBELARI_LOCUS2960"/>
</dbReference>
<feature type="chain" id="PRO_5041946177" evidence="1">
    <location>
        <begin position="17"/>
        <end position="118"/>
    </location>
</feature>
<dbReference type="Proteomes" id="UP000887575">
    <property type="component" value="Unassembled WGS sequence"/>
</dbReference>
<sequence length="118" mass="13249">MKFLYLISLLFALIVADFPDLCEVLSVDRNGMVELEFPVNFGSSGAARRKTAFSEFNKVDQDKLIKICGGSDGKPCDQHKCIIVQTKEISKEQWKPVLIGDAFPKPLGSRVCRRKENL</sequence>
<evidence type="ECO:0000313" key="3">
    <source>
        <dbReference type="WBParaSite" id="MBELARI_LOCUS2960"/>
    </source>
</evidence>
<keyword evidence="1" id="KW-0732">Signal</keyword>
<protein>
    <submittedName>
        <fullName evidence="3">Uncharacterized protein</fullName>
    </submittedName>
</protein>
<reference evidence="3" key="1">
    <citation type="submission" date="2024-02" db="UniProtKB">
        <authorList>
            <consortium name="WormBaseParasite"/>
        </authorList>
    </citation>
    <scope>IDENTIFICATION</scope>
</reference>